<feature type="region of interest" description="Disordered" evidence="1">
    <location>
        <begin position="1"/>
        <end position="21"/>
    </location>
</feature>
<protein>
    <submittedName>
        <fullName evidence="2">Uncharacterized protein</fullName>
    </submittedName>
</protein>
<dbReference type="EMBL" id="CACQ02007390">
    <property type="protein sequence ID" value="CCF45047.1"/>
    <property type="molecule type" value="Genomic_DNA"/>
</dbReference>
<dbReference type="Proteomes" id="UP000007174">
    <property type="component" value="Unassembled WGS sequence"/>
</dbReference>
<reference evidence="3" key="1">
    <citation type="journal article" date="2012" name="Nat. Genet.">
        <title>Lifestyle transitions in plant pathogenic Colletotrichum fungi deciphered by genome and transcriptome analyses.</title>
        <authorList>
            <person name="O'Connell R.J."/>
            <person name="Thon M.R."/>
            <person name="Hacquard S."/>
            <person name="Amyotte S.G."/>
            <person name="Kleemann J."/>
            <person name="Torres M.F."/>
            <person name="Damm U."/>
            <person name="Buiate E.A."/>
            <person name="Epstein L."/>
            <person name="Alkan N."/>
            <person name="Altmueller J."/>
            <person name="Alvarado-Balderrama L."/>
            <person name="Bauser C.A."/>
            <person name="Becker C."/>
            <person name="Birren B.W."/>
            <person name="Chen Z."/>
            <person name="Choi J."/>
            <person name="Crouch J.A."/>
            <person name="Duvick J.P."/>
            <person name="Farman M.A."/>
            <person name="Gan P."/>
            <person name="Heiman D."/>
            <person name="Henrissat B."/>
            <person name="Howard R.J."/>
            <person name="Kabbage M."/>
            <person name="Koch C."/>
            <person name="Kracher B."/>
            <person name="Kubo Y."/>
            <person name="Law A.D."/>
            <person name="Lebrun M.-H."/>
            <person name="Lee Y.-H."/>
            <person name="Miyara I."/>
            <person name="Moore N."/>
            <person name="Neumann U."/>
            <person name="Nordstroem K."/>
            <person name="Panaccione D.G."/>
            <person name="Panstruga R."/>
            <person name="Place M."/>
            <person name="Proctor R.H."/>
            <person name="Prusky D."/>
            <person name="Rech G."/>
            <person name="Reinhardt R."/>
            <person name="Rollins J.A."/>
            <person name="Rounsley S."/>
            <person name="Schardl C.L."/>
            <person name="Schwartz D.C."/>
            <person name="Shenoy N."/>
            <person name="Shirasu K."/>
            <person name="Sikhakolli U.R."/>
            <person name="Stueber K."/>
            <person name="Sukno S.A."/>
            <person name="Sweigard J.A."/>
            <person name="Takano Y."/>
            <person name="Takahara H."/>
            <person name="Trail F."/>
            <person name="van der Does H.C."/>
            <person name="Voll L.M."/>
            <person name="Will I."/>
            <person name="Young S."/>
            <person name="Zeng Q."/>
            <person name="Zhang J."/>
            <person name="Zhou S."/>
            <person name="Dickman M.B."/>
            <person name="Schulze-Lefert P."/>
            <person name="Ver Loren van Themaat E."/>
            <person name="Ma L.-J."/>
            <person name="Vaillancourt L.J."/>
        </authorList>
    </citation>
    <scope>NUCLEOTIDE SEQUENCE [LARGE SCALE GENOMIC DNA]</scope>
    <source>
        <strain evidence="3">IMI 349063</strain>
    </source>
</reference>
<evidence type="ECO:0000313" key="2">
    <source>
        <dbReference type="EMBL" id="CCF45047.1"/>
    </source>
</evidence>
<accession>H1VXT5</accession>
<gene>
    <name evidence="2" type="ORF">CH063_03492</name>
</gene>
<name>H1VXT5_COLHI</name>
<dbReference type="HOGENOM" id="CLU_2263569_0_0_1"/>
<dbReference type="AlphaFoldDB" id="H1VXT5"/>
<proteinExistence type="predicted"/>
<evidence type="ECO:0000313" key="3">
    <source>
        <dbReference type="Proteomes" id="UP000007174"/>
    </source>
</evidence>
<sequence length="103" mass="12080">MDSLWSATRPRDRTLSRQSSGNPRWNVVKLFLEPLWTTCVKLQPSRPVSVVRAFCPPETDFTSSYRPNSTRNLFEAVAYEILSLDVLVRREFHLQTWFFTQLS</sequence>
<evidence type="ECO:0000256" key="1">
    <source>
        <dbReference type="SAM" id="MobiDB-lite"/>
    </source>
</evidence>
<organism evidence="2 3">
    <name type="scientific">Colletotrichum higginsianum (strain IMI 349063)</name>
    <name type="common">Crucifer anthracnose fungus</name>
    <dbReference type="NCBI Taxonomy" id="759273"/>
    <lineage>
        <taxon>Eukaryota</taxon>
        <taxon>Fungi</taxon>
        <taxon>Dikarya</taxon>
        <taxon>Ascomycota</taxon>
        <taxon>Pezizomycotina</taxon>
        <taxon>Sordariomycetes</taxon>
        <taxon>Hypocreomycetidae</taxon>
        <taxon>Glomerellales</taxon>
        <taxon>Glomerellaceae</taxon>
        <taxon>Colletotrichum</taxon>
        <taxon>Colletotrichum destructivum species complex</taxon>
    </lineage>
</organism>